<feature type="region of interest" description="Disordered" evidence="4">
    <location>
        <begin position="53"/>
        <end position="81"/>
    </location>
</feature>
<dbReference type="GeneTree" id="ENSGT00950000183139"/>
<dbReference type="PANTHER" id="PTHR10063:SF2">
    <property type="entry name" value="RAL GTPASE-ACTIVATING PROTEIN SUBUNIT ALPHA-2"/>
    <property type="match status" value="1"/>
</dbReference>
<dbReference type="GO" id="GO:0005634">
    <property type="term" value="C:nucleus"/>
    <property type="evidence" value="ECO:0007669"/>
    <property type="project" value="InterPro"/>
</dbReference>
<dbReference type="PROSITE" id="PS50085">
    <property type="entry name" value="RAPGAP"/>
    <property type="match status" value="1"/>
</dbReference>
<evidence type="ECO:0000256" key="4">
    <source>
        <dbReference type="SAM" id="MobiDB-lite"/>
    </source>
</evidence>
<evidence type="ECO:0000256" key="1">
    <source>
        <dbReference type="ARBA" id="ARBA00022468"/>
    </source>
</evidence>
<evidence type="ECO:0000256" key="3">
    <source>
        <dbReference type="PROSITE-ProRule" id="PRU00165"/>
    </source>
</evidence>
<accession>A0A452SII9</accession>
<dbReference type="Proteomes" id="UP000291022">
    <property type="component" value="Unassembled WGS sequence"/>
</dbReference>
<proteinExistence type="predicted"/>
<dbReference type="InterPro" id="IPR027107">
    <property type="entry name" value="Tuberin/Ral-act_asu"/>
</dbReference>
<name>A0A452SII9_URSAM</name>
<dbReference type="InterPro" id="IPR016024">
    <property type="entry name" value="ARM-type_fold"/>
</dbReference>
<evidence type="ECO:0000256" key="2">
    <source>
        <dbReference type="ARBA" id="ARBA00022553"/>
    </source>
</evidence>
<organism evidence="6 7">
    <name type="scientific">Ursus americanus</name>
    <name type="common">American black bear</name>
    <name type="synonym">Euarctos americanus</name>
    <dbReference type="NCBI Taxonomy" id="9643"/>
    <lineage>
        <taxon>Eukaryota</taxon>
        <taxon>Metazoa</taxon>
        <taxon>Chordata</taxon>
        <taxon>Craniata</taxon>
        <taxon>Vertebrata</taxon>
        <taxon>Euteleostomi</taxon>
        <taxon>Mammalia</taxon>
        <taxon>Eutheria</taxon>
        <taxon>Laurasiatheria</taxon>
        <taxon>Carnivora</taxon>
        <taxon>Caniformia</taxon>
        <taxon>Ursidae</taxon>
        <taxon>Ursus</taxon>
    </lineage>
</organism>
<protein>
    <submittedName>
        <fullName evidence="6">Ral GTPase activating protein catalytic subunit alpha 2</fullName>
    </submittedName>
</protein>
<gene>
    <name evidence="6" type="primary">RALGAPA2</name>
</gene>
<dbReference type="Ensembl" id="ENSUAMT00000036020.1">
    <property type="protein sequence ID" value="ENSUAMP00000032317.1"/>
    <property type="gene ID" value="ENSUAMG00000024002.1"/>
</dbReference>
<dbReference type="InterPro" id="IPR035974">
    <property type="entry name" value="Rap/Ran-GAP_sf"/>
</dbReference>
<dbReference type="Gene3D" id="3.40.50.11210">
    <property type="entry name" value="Rap/Ran-GAP"/>
    <property type="match status" value="1"/>
</dbReference>
<evidence type="ECO:0000259" key="5">
    <source>
        <dbReference type="PROSITE" id="PS50085"/>
    </source>
</evidence>
<reference evidence="6" key="2">
    <citation type="submission" date="2025-08" db="UniProtKB">
        <authorList>
            <consortium name="Ensembl"/>
        </authorList>
    </citation>
    <scope>IDENTIFICATION</scope>
</reference>
<dbReference type="GO" id="GO:0005737">
    <property type="term" value="C:cytoplasm"/>
    <property type="evidence" value="ECO:0007669"/>
    <property type="project" value="TreeGrafter"/>
</dbReference>
<reference evidence="6" key="3">
    <citation type="submission" date="2025-09" db="UniProtKB">
        <authorList>
            <consortium name="Ensembl"/>
        </authorList>
    </citation>
    <scope>IDENTIFICATION</scope>
</reference>
<feature type="domain" description="Rap-GAP" evidence="5">
    <location>
        <begin position="1224"/>
        <end position="1432"/>
    </location>
</feature>
<dbReference type="SUPFAM" id="SSF48371">
    <property type="entry name" value="ARM repeat"/>
    <property type="match status" value="1"/>
</dbReference>
<dbReference type="InterPro" id="IPR000331">
    <property type="entry name" value="Rap/Ran_GAP_dom"/>
</dbReference>
<reference evidence="7" key="1">
    <citation type="submission" date="2016-06" db="EMBL/GenBank/DDBJ databases">
        <title>De novo assembly and RNA-Seq shows season-dependent expression and editing in black bear kidneys.</title>
        <authorList>
            <person name="Korstanje R."/>
            <person name="Srivastava A."/>
            <person name="Sarsani V.K."/>
            <person name="Sheehan S.M."/>
            <person name="Seger R.L."/>
            <person name="Barter M.E."/>
            <person name="Lindqvist C."/>
            <person name="Brody L.C."/>
            <person name="Mullikin J.C."/>
        </authorList>
    </citation>
    <scope>NUCLEOTIDE SEQUENCE [LARGE SCALE GENOMIC DNA]</scope>
</reference>
<keyword evidence="7" id="KW-1185">Reference proteome</keyword>
<sequence length="1457" mass="162524">MHSSSIYSFSVHMPLLCTDLPQLTMQFCPDKPIRIQVYRKWILQDKPVFMEEPDKKEASLEDAEKLGFSETDRHDPGRSSSWGRTYSFTSAVSRGCVTEEENKNVKAGAQAMLQVFLTNAANVFLLEPCPEVPMLLKEQVDACKAVLIIFRRMIMELTMNKKTWEQMLQILLRITEAVMQKPKDKQIKDLFAQSLAGLLFRTLMVAWIRANLCVYISRELWDDFLGVLSSLTEWEELINEWSAFRLFFLSYPLSGCVLDSPKGATVGRSFSLSWRSHPDVAEPMRSRSATTSGAPGAEKARNIVRQKATGKCLFKCFSKVCCYLRWIWELIMTINALHLGALFCCPPQCQLLSPYPANDSCCVSYLVTFILVIGNILIFSYLLSQTGSSVVPGESISSDTALGYNNEAELSMNPWPACEEDPELNTPTDVVTDSDARHWLQLSPTDASNLTGNCIFEKEAPVLPLGNPRVSQLKGCNDEIKIVFTDMFFSIDSSECLADDCSIIAGGNLTGWHPDSAAVLWRRILGILGDVNNIQSPKIHAKVFGYLYELWYKLAKIRDNLAISLDNQSSPSPPVLIPPLRMFASWLFKATTLPNEYKEGKLQAYRLICAMMTRRQDVLPNSDFLVHFYLVMHLGLTSEDQDILNTIIRHCPPRFFSLGLPGFSMLVGDFITAAARVLSTDTPATPHSEALTILGSLVCFPNTYREIPLLQSVPEVKEVITGSEDVKHYLINILLKNATEEPNECARCIAICSLGVWICEELAQCTSHPQLKEAINVIGVTLKFSNKIVAQVACDVLQLLVSYWEKLQMFETSLPRKIAEILVATIAFLLPSAEYSSVEADKKFIVSLLLCLLDWCMALPVSTLLHPVSTAALEEQHSSRAPLLDYIYRVLHCCVCGSNTYTQQSHYTLTLADLSSPDYDPFLPLANVKNSEPVQYHSSADLGNLLTVEEERKRRSLELIPLTARMVMAHLVNHLGHFPLRGGPAVLHSLVSENHDNAHAEAPELSSEVFRSPNLQLFVLNDSTLISYLQTPSEGPAGSSQGSTLSDVRVIVRDISGKYSWDGKVLYGPLEGCLAPSGRNPAFLISGWQPQGLGAQKDFSQTEEGDDVLDKLLENIGHTSPECLLPSQLNLNEPSPPPRGMNRDQEKEIIEVILRQNAQEDDYIQRCNSDSAMKVASQEQPSPVEPRGPFYFCRLLLDDLGMNSWDRRKNFHLLKKNSKLLRELKNLDSRQCRETHKIAVFYIAEGQEDKCSILSNERGSQAYEDFVAGLGWEVDLSTHCGFMGGLQRNGSTGQTAPYYATSTVEVIFHVSTRMPSDSDDSLTKKLRHLGNDEVHIVWSEHSRDYRRGIIPTAFGDVSIIIYPVKNHMFFIAITKKPEVPFFGPLFDGAIVSGKLLPSLICATCINASRAVKCLIPLYQSLYLFALSIPLMSKEGLTGKGIVSPPVFPSPSLSSFSE</sequence>
<keyword evidence="1 3" id="KW-0343">GTPase activation</keyword>
<evidence type="ECO:0000313" key="6">
    <source>
        <dbReference type="Ensembl" id="ENSUAMP00000032317.1"/>
    </source>
</evidence>
<feature type="compositionally biased region" description="Basic and acidic residues" evidence="4">
    <location>
        <begin position="53"/>
        <end position="77"/>
    </location>
</feature>
<dbReference type="Pfam" id="PF20412">
    <property type="entry name" value="RALGAPB_N"/>
    <property type="match status" value="1"/>
</dbReference>
<keyword evidence="2" id="KW-0597">Phosphoprotein</keyword>
<evidence type="ECO:0000313" key="7">
    <source>
        <dbReference type="Proteomes" id="UP000291022"/>
    </source>
</evidence>
<dbReference type="PANTHER" id="PTHR10063">
    <property type="entry name" value="TUBERIN"/>
    <property type="match status" value="1"/>
</dbReference>
<dbReference type="Pfam" id="PF02145">
    <property type="entry name" value="Rap_GAP"/>
    <property type="match status" value="1"/>
</dbReference>
<dbReference type="InterPro" id="IPR046859">
    <property type="entry name" value="RGPA/RALGAPB_N"/>
</dbReference>
<dbReference type="SUPFAM" id="SSF111347">
    <property type="entry name" value="Rap/Ran-GAP"/>
    <property type="match status" value="1"/>
</dbReference>
<dbReference type="GO" id="GO:0005096">
    <property type="term" value="F:GTPase activator activity"/>
    <property type="evidence" value="ECO:0007669"/>
    <property type="project" value="UniProtKB-UniRule"/>
</dbReference>
<dbReference type="GO" id="GO:0051056">
    <property type="term" value="P:regulation of small GTPase mediated signal transduction"/>
    <property type="evidence" value="ECO:0007669"/>
    <property type="project" value="InterPro"/>
</dbReference>
<dbReference type="FunFam" id="3.40.50.11210:FF:000001">
    <property type="entry name" value="Ral GTPase-activating protein subunit alpha-1 isoform 1"/>
    <property type="match status" value="1"/>
</dbReference>